<evidence type="ECO:0000313" key="3">
    <source>
        <dbReference type="Proteomes" id="UP000034090"/>
    </source>
</evidence>
<dbReference type="Gene3D" id="3.90.550.10">
    <property type="entry name" value="Spore Coat Polysaccharide Biosynthesis Protein SpsA, Chain A"/>
    <property type="match status" value="1"/>
</dbReference>
<evidence type="ECO:0000259" key="1">
    <source>
        <dbReference type="Pfam" id="PF00535"/>
    </source>
</evidence>
<dbReference type="STRING" id="1618578.UV74_C0013G0385"/>
<dbReference type="InterPro" id="IPR029044">
    <property type="entry name" value="Nucleotide-diphossugar_trans"/>
</dbReference>
<dbReference type="SUPFAM" id="SSF53448">
    <property type="entry name" value="Nucleotide-diphospho-sugar transferases"/>
    <property type="match status" value="1"/>
</dbReference>
<dbReference type="AlphaFoldDB" id="A0A0G1GEH0"/>
<dbReference type="CDD" id="cd02511">
    <property type="entry name" value="Beta4Glucosyltransferase"/>
    <property type="match status" value="1"/>
</dbReference>
<dbReference type="InterPro" id="IPR001173">
    <property type="entry name" value="Glyco_trans_2-like"/>
</dbReference>
<dbReference type="EMBL" id="LCFQ01000013">
    <property type="protein sequence ID" value="KKS97263.1"/>
    <property type="molecule type" value="Genomic_DNA"/>
</dbReference>
<dbReference type="Pfam" id="PF00535">
    <property type="entry name" value="Glycos_transf_2"/>
    <property type="match status" value="1"/>
</dbReference>
<dbReference type="PANTHER" id="PTHR43630:SF2">
    <property type="entry name" value="GLYCOSYLTRANSFERASE"/>
    <property type="match status" value="1"/>
</dbReference>
<dbReference type="PANTHER" id="PTHR43630">
    <property type="entry name" value="POLY-BETA-1,6-N-ACETYL-D-GLUCOSAMINE SYNTHASE"/>
    <property type="match status" value="1"/>
</dbReference>
<comment type="caution">
    <text evidence="2">The sequence shown here is derived from an EMBL/GenBank/DDBJ whole genome shotgun (WGS) entry which is preliminary data.</text>
</comment>
<dbReference type="Proteomes" id="UP000034090">
    <property type="component" value="Unassembled WGS sequence"/>
</dbReference>
<protein>
    <submittedName>
        <fullName evidence="2">Glycosyl transferase family 2</fullName>
    </submittedName>
</protein>
<sequence length="294" mass="34160">MVINTLNEEENLPLALGSIKEIADEIIVVDMQSEDKTRIVAKKAGAKVFGFKRMGYVEPARNFAISKATKKWVLILDADEEIPSSLSRKLVNLTRETEYSYFSIPRKNIIFGKWIKRSNWWPDYNIRFFKKGAVDWGDEIHSVPVTVGKGIDLEAREQNAIVHHNYQTVEQYVERMNRYTSIQAKEKYKEGDRFSWKDLIIRPVNEFNSRYFAGYGYEDGVHGLALSGLQAFSELVLYIKLWQFSKFDRQKVSTKEIEIEMRASHKEIAFWAQDMLVKTGGGLISRLKRKFKVI</sequence>
<evidence type="ECO:0000313" key="2">
    <source>
        <dbReference type="EMBL" id="KKS97263.1"/>
    </source>
</evidence>
<name>A0A0G1GEH0_9BACT</name>
<accession>A0A0G1GEH0</accession>
<proteinExistence type="predicted"/>
<organism evidence="2 3">
    <name type="scientific">Candidatus Woesebacteria bacterium GW2011_GWB1_43_14</name>
    <dbReference type="NCBI Taxonomy" id="1618578"/>
    <lineage>
        <taxon>Bacteria</taxon>
        <taxon>Candidatus Woeseibacteriota</taxon>
    </lineage>
</organism>
<reference evidence="2 3" key="1">
    <citation type="journal article" date="2015" name="Nature">
        <title>rRNA introns, odd ribosomes, and small enigmatic genomes across a large radiation of phyla.</title>
        <authorList>
            <person name="Brown C.T."/>
            <person name="Hug L.A."/>
            <person name="Thomas B.C."/>
            <person name="Sharon I."/>
            <person name="Castelle C.J."/>
            <person name="Singh A."/>
            <person name="Wilkins M.J."/>
            <person name="Williams K.H."/>
            <person name="Banfield J.F."/>
        </authorList>
    </citation>
    <scope>NUCLEOTIDE SEQUENCE [LARGE SCALE GENOMIC DNA]</scope>
</reference>
<feature type="domain" description="Glycosyltransferase 2-like" evidence="1">
    <location>
        <begin position="2"/>
        <end position="132"/>
    </location>
</feature>
<keyword evidence="2" id="KW-0808">Transferase</keyword>
<gene>
    <name evidence="2" type="ORF">UV74_C0013G0385</name>
</gene>
<dbReference type="GO" id="GO:0016740">
    <property type="term" value="F:transferase activity"/>
    <property type="evidence" value="ECO:0007669"/>
    <property type="project" value="UniProtKB-KW"/>
</dbReference>